<reference evidence="2" key="1">
    <citation type="submission" date="2023-02" db="EMBL/GenBank/DDBJ databases">
        <title>Colletotrichum kahawae CIFC_Que2 genome sequencing and assembly.</title>
        <authorList>
            <person name="Baroncelli R."/>
        </authorList>
    </citation>
    <scope>NUCLEOTIDE SEQUENCE</scope>
    <source>
        <strain evidence="2">CIFC_Que2</strain>
    </source>
</reference>
<protein>
    <submittedName>
        <fullName evidence="2">Uncharacterized protein</fullName>
    </submittedName>
</protein>
<evidence type="ECO:0000313" key="2">
    <source>
        <dbReference type="EMBL" id="KAK2754303.1"/>
    </source>
</evidence>
<dbReference type="AlphaFoldDB" id="A0AAE0D4Q1"/>
<feature type="chain" id="PRO_5042029257" evidence="1">
    <location>
        <begin position="18"/>
        <end position="57"/>
    </location>
</feature>
<evidence type="ECO:0000313" key="3">
    <source>
        <dbReference type="Proteomes" id="UP001281614"/>
    </source>
</evidence>
<name>A0AAE0D4Q1_COLKA</name>
<dbReference type="Proteomes" id="UP001281614">
    <property type="component" value="Unassembled WGS sequence"/>
</dbReference>
<proteinExistence type="predicted"/>
<gene>
    <name evidence="2" type="ORF">CKAH01_17491</name>
</gene>
<comment type="caution">
    <text evidence="2">The sequence shown here is derived from an EMBL/GenBank/DDBJ whole genome shotgun (WGS) entry which is preliminary data.</text>
</comment>
<accession>A0AAE0D4Q1</accession>
<dbReference type="EMBL" id="VYYT01000233">
    <property type="protein sequence ID" value="KAK2754303.1"/>
    <property type="molecule type" value="Genomic_DNA"/>
</dbReference>
<keyword evidence="1" id="KW-0732">Signal</keyword>
<keyword evidence="3" id="KW-1185">Reference proteome</keyword>
<evidence type="ECO:0000256" key="1">
    <source>
        <dbReference type="SAM" id="SignalP"/>
    </source>
</evidence>
<sequence length="57" mass="6003">MNPKTFLAIMFAFTALAVPNQNKNNLEPREALPQRGGGGVPSANCCGINPRPSGCQC</sequence>
<organism evidence="2 3">
    <name type="scientific">Colletotrichum kahawae</name>
    <name type="common">Coffee berry disease fungus</name>
    <dbReference type="NCBI Taxonomy" id="34407"/>
    <lineage>
        <taxon>Eukaryota</taxon>
        <taxon>Fungi</taxon>
        <taxon>Dikarya</taxon>
        <taxon>Ascomycota</taxon>
        <taxon>Pezizomycotina</taxon>
        <taxon>Sordariomycetes</taxon>
        <taxon>Hypocreomycetidae</taxon>
        <taxon>Glomerellales</taxon>
        <taxon>Glomerellaceae</taxon>
        <taxon>Colletotrichum</taxon>
        <taxon>Colletotrichum gloeosporioides species complex</taxon>
    </lineage>
</organism>
<feature type="signal peptide" evidence="1">
    <location>
        <begin position="1"/>
        <end position="17"/>
    </location>
</feature>